<organism evidence="2 3">
    <name type="scientific">Ottowia flava</name>
    <dbReference type="NCBI Taxonomy" id="2675430"/>
    <lineage>
        <taxon>Bacteria</taxon>
        <taxon>Pseudomonadati</taxon>
        <taxon>Pseudomonadota</taxon>
        <taxon>Betaproteobacteria</taxon>
        <taxon>Burkholderiales</taxon>
        <taxon>Comamonadaceae</taxon>
        <taxon>Ottowia</taxon>
    </lineage>
</organism>
<proteinExistence type="predicted"/>
<protein>
    <recommendedName>
        <fullName evidence="4">DUF721 domain-containing protein</fullName>
    </recommendedName>
</protein>
<gene>
    <name evidence="2" type="ORF">ACFSF0_01790</name>
</gene>
<comment type="caution">
    <text evidence="2">The sequence shown here is derived from an EMBL/GenBank/DDBJ whole genome shotgun (WGS) entry which is preliminary data.</text>
</comment>
<sequence length="171" mass="19301">MQFIQRLRIRWAMRESNLRRVRSACAILMRHVGLSGRLECLTTRNAMGHAGYLVLIESSQHVPPHVRAGLQAYFRRKLTELGELRGSPLLNVQVRDVDDLTHAQAMPADVGSGHVAATLMAANAGREPGEELADLRRDIRRRLNERRESRAEHYSPRRPIALTELGDLPAN</sequence>
<reference evidence="3" key="1">
    <citation type="journal article" date="2019" name="Int. J. Syst. Evol. Microbiol.">
        <title>The Global Catalogue of Microorganisms (GCM) 10K type strain sequencing project: providing services to taxonomists for standard genome sequencing and annotation.</title>
        <authorList>
            <consortium name="The Broad Institute Genomics Platform"/>
            <consortium name="The Broad Institute Genome Sequencing Center for Infectious Disease"/>
            <person name="Wu L."/>
            <person name="Ma J."/>
        </authorList>
    </citation>
    <scope>NUCLEOTIDE SEQUENCE [LARGE SCALE GENOMIC DNA]</scope>
    <source>
        <strain evidence="3">LMG 29247</strain>
    </source>
</reference>
<evidence type="ECO:0008006" key="4">
    <source>
        <dbReference type="Google" id="ProtNLM"/>
    </source>
</evidence>
<name>A0ABW4KQ62_9BURK</name>
<dbReference type="EMBL" id="JBHUEJ010000004">
    <property type="protein sequence ID" value="MFD1709326.1"/>
    <property type="molecule type" value="Genomic_DNA"/>
</dbReference>
<evidence type="ECO:0000256" key="1">
    <source>
        <dbReference type="SAM" id="MobiDB-lite"/>
    </source>
</evidence>
<feature type="region of interest" description="Disordered" evidence="1">
    <location>
        <begin position="147"/>
        <end position="171"/>
    </location>
</feature>
<evidence type="ECO:0000313" key="3">
    <source>
        <dbReference type="Proteomes" id="UP001597304"/>
    </source>
</evidence>
<keyword evidence="3" id="KW-1185">Reference proteome</keyword>
<evidence type="ECO:0000313" key="2">
    <source>
        <dbReference type="EMBL" id="MFD1709326.1"/>
    </source>
</evidence>
<accession>A0ABW4KQ62</accession>
<dbReference type="Proteomes" id="UP001597304">
    <property type="component" value="Unassembled WGS sequence"/>
</dbReference>
<dbReference type="RefSeq" id="WP_147912842.1">
    <property type="nucleotide sequence ID" value="NZ_JBHUEJ010000004.1"/>
</dbReference>